<protein>
    <submittedName>
        <fullName evidence="2">Uncharacterized protein</fullName>
    </submittedName>
</protein>
<feature type="compositionally biased region" description="Low complexity" evidence="1">
    <location>
        <begin position="316"/>
        <end position="339"/>
    </location>
</feature>
<reference evidence="2 3" key="1">
    <citation type="submission" date="2017-03" db="EMBL/GenBank/DDBJ databases">
        <title>Genomes of endolithic fungi from Antarctica.</title>
        <authorList>
            <person name="Coleine C."/>
            <person name="Masonjones S."/>
            <person name="Stajich J.E."/>
        </authorList>
    </citation>
    <scope>NUCLEOTIDE SEQUENCE [LARGE SCALE GENOMIC DNA]</scope>
    <source>
        <strain evidence="2 3">CCFEE 6315</strain>
    </source>
</reference>
<keyword evidence="3" id="KW-1185">Reference proteome</keyword>
<dbReference type="EMBL" id="NAJL01000097">
    <property type="protein sequence ID" value="TKA21843.1"/>
    <property type="molecule type" value="Genomic_DNA"/>
</dbReference>
<gene>
    <name evidence="2" type="ORF">B0A50_08512</name>
</gene>
<sequence>MREGLRARDVDASALSSDADVLYVQAVERAFESKEALARFRERVAARQRQLRAYDGYLREMREASLGGAYAMASEVGHEKPTNNIAVDGPTEASRAKGAQPASAEPYTLGQDPFLSQMRTIGELRVKHMEKMKESVDLRTGQQAFQPFLAGENPSVNPAGSTWGTLSDRYDAMPPSNMVPPGNSTPPFGMPLPSNTTPPWAMAPPYNMPPRDFDEVWENGWNSGSAFSGTPDEGPVFGGMTYGGPVFNGICYPGPAINGVSYGPGLYEPFQDPDKEEGAPVRPPVPRVRPSACTPEKLEELRVYGIPDHPVATYAATTTSSDSATTSDDATTSDNRATSNLNGLRTVGNTDSDDKGGDSKASGKASEKGSWKASFTFRRKNNL</sequence>
<dbReference type="Proteomes" id="UP000308549">
    <property type="component" value="Unassembled WGS sequence"/>
</dbReference>
<feature type="region of interest" description="Disordered" evidence="1">
    <location>
        <begin position="316"/>
        <end position="383"/>
    </location>
</feature>
<feature type="region of interest" description="Disordered" evidence="1">
    <location>
        <begin position="268"/>
        <end position="291"/>
    </location>
</feature>
<feature type="compositionally biased region" description="Polar residues" evidence="1">
    <location>
        <begin position="340"/>
        <end position="350"/>
    </location>
</feature>
<feature type="region of interest" description="Disordered" evidence="1">
    <location>
        <begin position="81"/>
        <end position="110"/>
    </location>
</feature>
<name>A0A4U0TJ47_9PEZI</name>
<dbReference type="AlphaFoldDB" id="A0A4U0TJ47"/>
<evidence type="ECO:0000313" key="3">
    <source>
        <dbReference type="Proteomes" id="UP000308549"/>
    </source>
</evidence>
<organism evidence="2 3">
    <name type="scientific">Salinomyces thailandicus</name>
    <dbReference type="NCBI Taxonomy" id="706561"/>
    <lineage>
        <taxon>Eukaryota</taxon>
        <taxon>Fungi</taxon>
        <taxon>Dikarya</taxon>
        <taxon>Ascomycota</taxon>
        <taxon>Pezizomycotina</taxon>
        <taxon>Dothideomycetes</taxon>
        <taxon>Dothideomycetidae</taxon>
        <taxon>Mycosphaerellales</taxon>
        <taxon>Teratosphaeriaceae</taxon>
        <taxon>Salinomyces</taxon>
    </lineage>
</organism>
<accession>A0A4U0TJ47</accession>
<comment type="caution">
    <text evidence="2">The sequence shown here is derived from an EMBL/GenBank/DDBJ whole genome shotgun (WGS) entry which is preliminary data.</text>
</comment>
<proteinExistence type="predicted"/>
<evidence type="ECO:0000256" key="1">
    <source>
        <dbReference type="SAM" id="MobiDB-lite"/>
    </source>
</evidence>
<evidence type="ECO:0000313" key="2">
    <source>
        <dbReference type="EMBL" id="TKA21843.1"/>
    </source>
</evidence>